<keyword evidence="6 9" id="KW-0378">Hydrolase</keyword>
<dbReference type="InterPro" id="IPR021130">
    <property type="entry name" value="PRib-ATP_PPHydrolase-like"/>
</dbReference>
<sequence length="191" mass="20491">MAKVTKKAAPKTKKAAAKTLKTAKTVKTVKVVKATNLPVPGNIPAAKGRISKAVRRAETAHLKPLELPQDGDAAVLDRLWDTIEARRLSGDVTVSHSARLIARGTPKVAQKLGEEAVELVIEAVARNREATIAESADVLYHLMVLLADAGIRPAEVWGELRRREGISGIVEKASRPRPKALLAIAQTSKLP</sequence>
<dbReference type="NCBIfam" id="TIGR03188">
    <property type="entry name" value="histidine_hisI"/>
    <property type="match status" value="1"/>
</dbReference>
<comment type="similarity">
    <text evidence="3 9">Belongs to the PRA-PH family.</text>
</comment>
<dbReference type="Pfam" id="PF01503">
    <property type="entry name" value="PRA-PH"/>
    <property type="match status" value="1"/>
</dbReference>
<evidence type="ECO:0000256" key="5">
    <source>
        <dbReference type="ARBA" id="ARBA00022741"/>
    </source>
</evidence>
<dbReference type="Gene3D" id="1.10.287.1080">
    <property type="entry name" value="MazG-like"/>
    <property type="match status" value="1"/>
</dbReference>
<dbReference type="PANTHER" id="PTHR42945:SF1">
    <property type="entry name" value="HISTIDINE BIOSYNTHESIS BIFUNCTIONAL PROTEIN HIS7"/>
    <property type="match status" value="1"/>
</dbReference>
<keyword evidence="4 9" id="KW-0028">Amino-acid biosynthesis</keyword>
<protein>
    <recommendedName>
        <fullName evidence="9">Phosphoribosyl-ATP pyrophosphatase</fullName>
        <shortName evidence="9">PRA-PH</shortName>
        <ecNumber evidence="9">3.6.1.31</ecNumber>
    </recommendedName>
</protein>
<dbReference type="EC" id="3.6.1.31" evidence="9"/>
<dbReference type="HAMAP" id="MF_01020">
    <property type="entry name" value="HisE"/>
    <property type="match status" value="1"/>
</dbReference>
<evidence type="ECO:0000256" key="3">
    <source>
        <dbReference type="ARBA" id="ARBA00009392"/>
    </source>
</evidence>
<evidence type="ECO:0000256" key="7">
    <source>
        <dbReference type="ARBA" id="ARBA00022840"/>
    </source>
</evidence>
<keyword evidence="8 9" id="KW-0368">Histidine biosynthesis</keyword>
<dbReference type="SUPFAM" id="SSF101386">
    <property type="entry name" value="all-alpha NTP pyrophosphatases"/>
    <property type="match status" value="1"/>
</dbReference>
<evidence type="ECO:0000256" key="8">
    <source>
        <dbReference type="ARBA" id="ARBA00023102"/>
    </source>
</evidence>
<comment type="pathway">
    <text evidence="2 9">Amino-acid biosynthesis; L-histidine biosynthesis; L-histidine from 5-phospho-alpha-D-ribose 1-diphosphate: step 2/9.</text>
</comment>
<dbReference type="PANTHER" id="PTHR42945">
    <property type="entry name" value="HISTIDINE BIOSYNTHESIS BIFUNCTIONAL PROTEIN"/>
    <property type="match status" value="1"/>
</dbReference>
<dbReference type="EMBL" id="JAHCDA010000001">
    <property type="protein sequence ID" value="MBS7810205.1"/>
    <property type="molecule type" value="Genomic_DNA"/>
</dbReference>
<comment type="catalytic activity">
    <reaction evidence="1 9">
        <text>1-(5-phospho-beta-D-ribosyl)-ATP + H2O = 1-(5-phospho-beta-D-ribosyl)-5'-AMP + diphosphate + H(+)</text>
        <dbReference type="Rhea" id="RHEA:22828"/>
        <dbReference type="ChEBI" id="CHEBI:15377"/>
        <dbReference type="ChEBI" id="CHEBI:15378"/>
        <dbReference type="ChEBI" id="CHEBI:33019"/>
        <dbReference type="ChEBI" id="CHEBI:59457"/>
        <dbReference type="ChEBI" id="CHEBI:73183"/>
        <dbReference type="EC" id="3.6.1.31"/>
    </reaction>
</comment>
<evidence type="ECO:0000256" key="4">
    <source>
        <dbReference type="ARBA" id="ARBA00022605"/>
    </source>
</evidence>
<dbReference type="InterPro" id="IPR008179">
    <property type="entry name" value="HisE"/>
</dbReference>
<dbReference type="GO" id="GO:0004636">
    <property type="term" value="F:phosphoribosyl-ATP diphosphatase activity"/>
    <property type="evidence" value="ECO:0007669"/>
    <property type="project" value="UniProtKB-EC"/>
</dbReference>
<reference evidence="10 11" key="1">
    <citation type="submission" date="2021-05" db="EMBL/GenBank/DDBJ databases">
        <title>Roseococcus sp. XZZS9, whole genome shotgun sequencing project.</title>
        <authorList>
            <person name="Zhao G."/>
            <person name="Shen L."/>
        </authorList>
    </citation>
    <scope>NUCLEOTIDE SEQUENCE [LARGE SCALE GENOMIC DNA]</scope>
    <source>
        <strain evidence="10 11">XZZS9</strain>
    </source>
</reference>
<proteinExistence type="inferred from homology"/>
<comment type="caution">
    <text evidence="10">The sequence shown here is derived from an EMBL/GenBank/DDBJ whole genome shotgun (WGS) entry which is preliminary data.</text>
</comment>
<dbReference type="CDD" id="cd11534">
    <property type="entry name" value="NTP-PPase_HisIE_like"/>
    <property type="match status" value="1"/>
</dbReference>
<dbReference type="NCBIfam" id="NF001613">
    <property type="entry name" value="PRK00400.1-5"/>
    <property type="match status" value="1"/>
</dbReference>
<accession>A0ABS5Q979</accession>
<comment type="subcellular location">
    <subcellularLocation>
        <location evidence="9">Cytoplasm</location>
    </subcellularLocation>
</comment>
<evidence type="ECO:0000313" key="10">
    <source>
        <dbReference type="EMBL" id="MBS7810205.1"/>
    </source>
</evidence>
<evidence type="ECO:0000256" key="6">
    <source>
        <dbReference type="ARBA" id="ARBA00022801"/>
    </source>
</evidence>
<dbReference type="Proteomes" id="UP000766336">
    <property type="component" value="Unassembled WGS sequence"/>
</dbReference>
<keyword evidence="9" id="KW-0963">Cytoplasm</keyword>
<organism evidence="10 11">
    <name type="scientific">Roseococcus pinisoli</name>
    <dbReference type="NCBI Taxonomy" id="2835040"/>
    <lineage>
        <taxon>Bacteria</taxon>
        <taxon>Pseudomonadati</taxon>
        <taxon>Pseudomonadota</taxon>
        <taxon>Alphaproteobacteria</taxon>
        <taxon>Acetobacterales</taxon>
        <taxon>Roseomonadaceae</taxon>
        <taxon>Roseococcus</taxon>
    </lineage>
</organism>
<keyword evidence="5 9" id="KW-0547">Nucleotide-binding</keyword>
<keyword evidence="7 9" id="KW-0067">ATP-binding</keyword>
<name>A0ABS5Q979_9PROT</name>
<evidence type="ECO:0000256" key="1">
    <source>
        <dbReference type="ARBA" id="ARBA00001460"/>
    </source>
</evidence>
<keyword evidence="11" id="KW-1185">Reference proteome</keyword>
<evidence type="ECO:0000256" key="2">
    <source>
        <dbReference type="ARBA" id="ARBA00005204"/>
    </source>
</evidence>
<gene>
    <name evidence="9" type="primary">hisE</name>
    <name evidence="10" type="ORF">KHU32_04595</name>
</gene>
<evidence type="ECO:0000313" key="11">
    <source>
        <dbReference type="Proteomes" id="UP000766336"/>
    </source>
</evidence>
<evidence type="ECO:0000256" key="9">
    <source>
        <dbReference type="HAMAP-Rule" id="MF_01020"/>
    </source>
</evidence>